<dbReference type="InterPro" id="IPR025799">
    <property type="entry name" value="Arg_MeTrfase"/>
</dbReference>
<dbReference type="KEGG" id="bex:A11Q_413"/>
<dbReference type="PATRIC" id="fig|1184267.3.peg.417"/>
<keyword evidence="1" id="KW-0489">Methyltransferase</keyword>
<dbReference type="GO" id="GO:0032259">
    <property type="term" value="P:methylation"/>
    <property type="evidence" value="ECO:0007669"/>
    <property type="project" value="UniProtKB-KW"/>
</dbReference>
<dbReference type="HOGENOM" id="CLU_017375_1_2_7"/>
<dbReference type="OrthoDB" id="5289482at2"/>
<keyword evidence="2" id="KW-0808">Transferase</keyword>
<keyword evidence="6" id="KW-1185">Reference proteome</keyword>
<evidence type="ECO:0000313" key="6">
    <source>
        <dbReference type="Proteomes" id="UP000012040"/>
    </source>
</evidence>
<feature type="domain" description="Protein arginine N-methyltransferase" evidence="4">
    <location>
        <begin position="164"/>
        <end position="302"/>
    </location>
</feature>
<protein>
    <recommendedName>
        <fullName evidence="4">Protein arginine N-methyltransferase domain-containing protein</fullName>
    </recommendedName>
</protein>
<dbReference type="RefSeq" id="WP_015469123.1">
    <property type="nucleotide sequence ID" value="NC_020813.1"/>
</dbReference>
<evidence type="ECO:0000313" key="5">
    <source>
        <dbReference type="EMBL" id="AGH94633.1"/>
    </source>
</evidence>
<accession>M4V623</accession>
<evidence type="ECO:0000256" key="1">
    <source>
        <dbReference type="ARBA" id="ARBA00022603"/>
    </source>
</evidence>
<keyword evidence="3" id="KW-0949">S-adenosyl-L-methionine</keyword>
<proteinExistence type="predicted"/>
<name>M4V623_9BACT</name>
<dbReference type="Gene3D" id="3.40.50.150">
    <property type="entry name" value="Vaccinia Virus protein VP39"/>
    <property type="match status" value="1"/>
</dbReference>
<dbReference type="GO" id="GO:0016274">
    <property type="term" value="F:protein-arginine N-methyltransferase activity"/>
    <property type="evidence" value="ECO:0007669"/>
    <property type="project" value="InterPro"/>
</dbReference>
<dbReference type="eggNOG" id="COG4076">
    <property type="taxonomic scope" value="Bacteria"/>
</dbReference>
<dbReference type="PANTHER" id="PTHR11006">
    <property type="entry name" value="PROTEIN ARGININE N-METHYLTRANSFERASE"/>
    <property type="match status" value="1"/>
</dbReference>
<dbReference type="InterPro" id="IPR055135">
    <property type="entry name" value="PRMT_dom"/>
</dbReference>
<dbReference type="STRING" id="1184267.A11Q_413"/>
<sequence length="312" mass="35529">MASDSDSAKKSNDINWWEAIDLHKIYLSDYRRNEAYQSALQRYITPESVVVDIGCGTGILGFMALKAGARKLYAIEQSNMIHVAREVAERNQLSDRIEFIQGDLFELSLPENADIILHDQIGDFFWDEGMVEKLAYARAHFLKPQGKILPQELGLHLVPAFHPAFHMDAAFWKEPFYGIDFSTLHREEIKQSAARNNKPLKIVLKTEDIFLSSPQEVAHVDFLSDAKPLSEVKLTYPISKTGWCTGLVGFFQIIFDQENILSTSPLMPPTNWAQFLIPVREQIWVEAGQVLNVEIQLDIKKNTWDCRVSMGS</sequence>
<dbReference type="PROSITE" id="PS51678">
    <property type="entry name" value="SAM_MT_PRMT"/>
    <property type="match status" value="1"/>
</dbReference>
<evidence type="ECO:0000256" key="3">
    <source>
        <dbReference type="ARBA" id="ARBA00022691"/>
    </source>
</evidence>
<evidence type="ECO:0000259" key="4">
    <source>
        <dbReference type="Pfam" id="PF22528"/>
    </source>
</evidence>
<dbReference type="AlphaFoldDB" id="M4V623"/>
<evidence type="ECO:0000256" key="2">
    <source>
        <dbReference type="ARBA" id="ARBA00022679"/>
    </source>
</evidence>
<dbReference type="InterPro" id="IPR029063">
    <property type="entry name" value="SAM-dependent_MTases_sf"/>
</dbReference>
<dbReference type="SUPFAM" id="SSF53335">
    <property type="entry name" value="S-adenosyl-L-methionine-dependent methyltransferases"/>
    <property type="match status" value="1"/>
</dbReference>
<dbReference type="GO" id="GO:0042054">
    <property type="term" value="F:histone methyltransferase activity"/>
    <property type="evidence" value="ECO:0007669"/>
    <property type="project" value="TreeGrafter"/>
</dbReference>
<gene>
    <name evidence="5" type="ORF">A11Q_413</name>
</gene>
<dbReference type="Pfam" id="PF06325">
    <property type="entry name" value="PrmA"/>
    <property type="match status" value="1"/>
</dbReference>
<dbReference type="CDD" id="cd02440">
    <property type="entry name" value="AdoMet_MTases"/>
    <property type="match status" value="1"/>
</dbReference>
<dbReference type="PANTHER" id="PTHR11006:SF4">
    <property type="entry name" value="PROTEIN ARGININE N-METHYLTRANSFERASE 7"/>
    <property type="match status" value="1"/>
</dbReference>
<dbReference type="Gene3D" id="2.70.160.11">
    <property type="entry name" value="Hnrnp arginine n-methyltransferase1"/>
    <property type="match status" value="1"/>
</dbReference>
<dbReference type="EMBL" id="CP003537">
    <property type="protein sequence ID" value="AGH94633.1"/>
    <property type="molecule type" value="Genomic_DNA"/>
</dbReference>
<dbReference type="Pfam" id="PF22528">
    <property type="entry name" value="PRMT_C"/>
    <property type="match status" value="1"/>
</dbReference>
<dbReference type="Proteomes" id="UP000012040">
    <property type="component" value="Chromosome"/>
</dbReference>
<reference evidence="5 6" key="1">
    <citation type="journal article" date="2013" name="ISME J.">
        <title>By their genes ye shall know them: genomic signatures of predatory bacteria.</title>
        <authorList>
            <person name="Pasternak Z."/>
            <person name="Pietrokovski S."/>
            <person name="Rotem O."/>
            <person name="Gophna U."/>
            <person name="Lurie-Weinberger M.N."/>
            <person name="Jurkevitch E."/>
        </authorList>
    </citation>
    <scope>NUCLEOTIDE SEQUENCE [LARGE SCALE GENOMIC DNA]</scope>
    <source>
        <strain evidence="5 6">JSS</strain>
    </source>
</reference>
<organism evidence="5 6">
    <name type="scientific">Pseudobdellovibrio exovorus JSS</name>
    <dbReference type="NCBI Taxonomy" id="1184267"/>
    <lineage>
        <taxon>Bacteria</taxon>
        <taxon>Pseudomonadati</taxon>
        <taxon>Bdellovibrionota</taxon>
        <taxon>Bdellovibrionia</taxon>
        <taxon>Bdellovibrionales</taxon>
        <taxon>Pseudobdellovibrionaceae</taxon>
        <taxon>Pseudobdellovibrio</taxon>
    </lineage>
</organism>